<accession>A0A8D8QUM1</accession>
<protein>
    <submittedName>
        <fullName evidence="2">Uncharacterized protein</fullName>
    </submittedName>
</protein>
<feature type="compositionally biased region" description="Basic residues" evidence="1">
    <location>
        <begin position="112"/>
        <end position="126"/>
    </location>
</feature>
<dbReference type="EMBL" id="HBUF01099487">
    <property type="protein sequence ID" value="CAG6637755.1"/>
    <property type="molecule type" value="Transcribed_RNA"/>
</dbReference>
<feature type="compositionally biased region" description="Basic and acidic residues" evidence="1">
    <location>
        <begin position="35"/>
        <end position="58"/>
    </location>
</feature>
<feature type="region of interest" description="Disordered" evidence="1">
    <location>
        <begin position="1"/>
        <end position="126"/>
    </location>
</feature>
<feature type="compositionally biased region" description="Basic and acidic residues" evidence="1">
    <location>
        <begin position="11"/>
        <end position="27"/>
    </location>
</feature>
<feature type="compositionally biased region" description="Basic and acidic residues" evidence="1">
    <location>
        <begin position="65"/>
        <end position="78"/>
    </location>
</feature>
<sequence length="126" mass="14381">MSPKTVQAEENTDKSAPAEKPSEEKGVPWKRGKPKDKDDIKPQVGVKEEKPWTEEKISLKKTTPMKKEVVKEKVESVELKPTQKTTPESVVEDSTILSKTEVEIEEQEKVDKKTKKETRHKKGRNS</sequence>
<organism evidence="2">
    <name type="scientific">Cacopsylla melanoneura</name>
    <dbReference type="NCBI Taxonomy" id="428564"/>
    <lineage>
        <taxon>Eukaryota</taxon>
        <taxon>Metazoa</taxon>
        <taxon>Ecdysozoa</taxon>
        <taxon>Arthropoda</taxon>
        <taxon>Hexapoda</taxon>
        <taxon>Insecta</taxon>
        <taxon>Pterygota</taxon>
        <taxon>Neoptera</taxon>
        <taxon>Paraneoptera</taxon>
        <taxon>Hemiptera</taxon>
        <taxon>Sternorrhyncha</taxon>
        <taxon>Psylloidea</taxon>
        <taxon>Psyllidae</taxon>
        <taxon>Psyllinae</taxon>
        <taxon>Cacopsylla</taxon>
    </lineage>
</organism>
<proteinExistence type="predicted"/>
<name>A0A8D8QUM1_9HEMI</name>
<evidence type="ECO:0000313" key="2">
    <source>
        <dbReference type="EMBL" id="CAG6637755.1"/>
    </source>
</evidence>
<evidence type="ECO:0000256" key="1">
    <source>
        <dbReference type="SAM" id="MobiDB-lite"/>
    </source>
</evidence>
<dbReference type="AlphaFoldDB" id="A0A8D8QUM1"/>
<reference evidence="2" key="1">
    <citation type="submission" date="2021-05" db="EMBL/GenBank/DDBJ databases">
        <authorList>
            <person name="Alioto T."/>
            <person name="Alioto T."/>
            <person name="Gomez Garrido J."/>
        </authorList>
    </citation>
    <scope>NUCLEOTIDE SEQUENCE</scope>
</reference>